<evidence type="ECO:0000256" key="4">
    <source>
        <dbReference type="SAM" id="MobiDB-lite"/>
    </source>
</evidence>
<comment type="caution">
    <text evidence="6">The sequence shown here is derived from an EMBL/GenBank/DDBJ whole genome shotgun (WGS) entry which is preliminary data.</text>
</comment>
<organism evidence="6 7">
    <name type="scientific">Chaetoceros tenuissimus</name>
    <dbReference type="NCBI Taxonomy" id="426638"/>
    <lineage>
        <taxon>Eukaryota</taxon>
        <taxon>Sar</taxon>
        <taxon>Stramenopiles</taxon>
        <taxon>Ochrophyta</taxon>
        <taxon>Bacillariophyta</taxon>
        <taxon>Coscinodiscophyceae</taxon>
        <taxon>Chaetocerotophycidae</taxon>
        <taxon>Chaetocerotales</taxon>
        <taxon>Chaetocerotaceae</taxon>
        <taxon>Chaetoceros</taxon>
    </lineage>
</organism>
<dbReference type="Gene3D" id="2.30.30.140">
    <property type="match status" value="1"/>
</dbReference>
<feature type="compositionally biased region" description="Basic and acidic residues" evidence="4">
    <location>
        <begin position="1145"/>
        <end position="1154"/>
    </location>
</feature>
<dbReference type="PROSITE" id="PS50014">
    <property type="entry name" value="BROMODOMAIN_2"/>
    <property type="match status" value="1"/>
</dbReference>
<evidence type="ECO:0000313" key="7">
    <source>
        <dbReference type="Proteomes" id="UP001054902"/>
    </source>
</evidence>
<feature type="region of interest" description="Disordered" evidence="4">
    <location>
        <begin position="891"/>
        <end position="976"/>
    </location>
</feature>
<keyword evidence="3" id="KW-0175">Coiled coil</keyword>
<dbReference type="Pfam" id="PF00439">
    <property type="entry name" value="Bromodomain"/>
    <property type="match status" value="1"/>
</dbReference>
<evidence type="ECO:0000259" key="5">
    <source>
        <dbReference type="PROSITE" id="PS50014"/>
    </source>
</evidence>
<name>A0AAD3D250_9STRA</name>
<evidence type="ECO:0000256" key="2">
    <source>
        <dbReference type="PROSITE-ProRule" id="PRU00035"/>
    </source>
</evidence>
<feature type="compositionally biased region" description="Basic and acidic residues" evidence="4">
    <location>
        <begin position="958"/>
        <end position="969"/>
    </location>
</feature>
<sequence length="1227" mass="137651">MWNTNQGFGQDDTEANRIRLAAQMAQLQAERQAQQQAQQQLYQQSNMNNGDYFGNNQSFYRPDEQLALERHRVEMALAANVLQEREIAQQNQVREAQLRQAQIQAAFLQRENQLDPSFNINAGSIDPSILARNLLDQQMSSPSAYDSSNANMNDGDSRGLDLEVLRMREMMDIERRQSQHSNSLGTPNSSTRMDLSNMDSLANLGNPFEQDSDRDDEPNDDDDDDDHDDDDHGDDDDDDQDLDMSPPPNGGKVLKRIDMDSVDPMEDSDVSPVKMEATPSEPKSGKQLSIDPISSVDAKPSEPVPSSAPETPSSPTAKKKPAKKTGSPSAKKKAASSTKKTATKKTPTTKTPKKKAAETILNTGTQPVIHESVPDITEAEYKNLDLLMEQFCKVPLLAEFSRPISLLHPELVPIYSKVIEHPIDLGKVCRAIRKREYKNTRQICVDVWRIFSNCVKYHTHPLTKDSAIPSFISIANHLREYFNSLWLEYMIPSEIPKADPKQKDARMASLQNAEVRRIQMRSERQNSVASVILSKKLILKAASAMESFVEMKGRVDELDAEPIGNEDEMEDDEVDAMNNVFTALSQMAEKLKDISDTGFEYTVEAFISDLKRCYGDDIFEGLARLKVSFAKRLDRMLGKLIVPVNEVNCRGVNQSSVWGCMAAAIWARENTKKPFWPALVLGILAPDDQKEDWHSLLTQRNEARLPEKLLAGLQAGKKKALQALQRQNEGKAERMSYFLVEFLGTHEFIWVREADIEENFNPDEDINEQMTSVGNITKKKKGIRGQTAANAKMLEKAADEGRWALEEFDMILNDPCGDVMEDYIDEDGEEENYTYPVLCESDEEADEADKGKESESKPSKNVFVTPTGDIPEMDEVNELIATDGKLDHTVQGRKLAKKRAAALKKQAAQEKREAAKKKKEEKASKASATKSEKTKKLSETEYKKELKDLERRRKKRTRERERVLKDAEKKAKKQKVDGNSNMIRKGRKLGIADKKGRAENLVRGYLQRIAGKENLKGLGLSGVSTLPAANIDGSGLLGLALAFRCAAGEVDMPNSDDNPSSLKPWDNIDVKTPLKSEERCKNLEKQVELLEKAISNLHEDDKRRKALMETAKEEKLKNEKAILAAEKEARQNLMPKRKTPSKKKSTADKAEGKKNTGSPKKTAVKKEKEDKDVDNEIADTSMVDNQEEKAIDTEVVQAEVVDESIADEAMVEVSTEVPVEEEEDLGF</sequence>
<feature type="compositionally biased region" description="Basic residues" evidence="4">
    <location>
        <begin position="1135"/>
        <end position="1144"/>
    </location>
</feature>
<accession>A0AAD3D250</accession>
<proteinExistence type="predicted"/>
<dbReference type="SUPFAM" id="SSF47370">
    <property type="entry name" value="Bromodomain"/>
    <property type="match status" value="1"/>
</dbReference>
<feature type="coiled-coil region" evidence="3">
    <location>
        <begin position="10"/>
        <end position="44"/>
    </location>
</feature>
<keyword evidence="7" id="KW-1185">Reference proteome</keyword>
<reference evidence="6 7" key="1">
    <citation type="journal article" date="2021" name="Sci. Rep.">
        <title>The genome of the diatom Chaetoceros tenuissimus carries an ancient integrated fragment of an extant virus.</title>
        <authorList>
            <person name="Hongo Y."/>
            <person name="Kimura K."/>
            <person name="Takaki Y."/>
            <person name="Yoshida Y."/>
            <person name="Baba S."/>
            <person name="Kobayashi G."/>
            <person name="Nagasaki K."/>
            <person name="Hano T."/>
            <person name="Tomaru Y."/>
        </authorList>
    </citation>
    <scope>NUCLEOTIDE SEQUENCE [LARGE SCALE GENOMIC DNA]</scope>
    <source>
        <strain evidence="6 7">NIES-3715</strain>
    </source>
</reference>
<feature type="compositionally biased region" description="Polar residues" evidence="4">
    <location>
        <begin position="179"/>
        <end position="200"/>
    </location>
</feature>
<feature type="region of interest" description="Disordered" evidence="4">
    <location>
        <begin position="174"/>
        <end position="363"/>
    </location>
</feature>
<feature type="compositionally biased region" description="Acidic residues" evidence="4">
    <location>
        <begin position="210"/>
        <end position="242"/>
    </location>
</feature>
<dbReference type="InterPro" id="IPR052442">
    <property type="entry name" value="Env_Response_Regulator"/>
</dbReference>
<dbReference type="SMART" id="SM00297">
    <property type="entry name" value="BROMO"/>
    <property type="match status" value="1"/>
</dbReference>
<feature type="compositionally biased region" description="Acidic residues" evidence="4">
    <location>
        <begin position="260"/>
        <end position="269"/>
    </location>
</feature>
<feature type="domain" description="Bromo" evidence="5">
    <location>
        <begin position="392"/>
        <end position="458"/>
    </location>
</feature>
<dbReference type="EMBL" id="BLLK01000047">
    <property type="protein sequence ID" value="GFH55120.1"/>
    <property type="molecule type" value="Genomic_DNA"/>
</dbReference>
<dbReference type="PANTHER" id="PTHR46136:SF1">
    <property type="entry name" value="TRANSCRIPTION FACTOR GTE11-RELATED"/>
    <property type="match status" value="1"/>
</dbReference>
<feature type="region of interest" description="Disordered" evidence="4">
    <location>
        <begin position="843"/>
        <end position="869"/>
    </location>
</feature>
<feature type="compositionally biased region" description="Low complexity" evidence="4">
    <location>
        <begin position="304"/>
        <end position="316"/>
    </location>
</feature>
<evidence type="ECO:0000313" key="6">
    <source>
        <dbReference type="EMBL" id="GFH55120.1"/>
    </source>
</evidence>
<feature type="region of interest" description="Disordered" evidence="4">
    <location>
        <begin position="1110"/>
        <end position="1191"/>
    </location>
</feature>
<feature type="compositionally biased region" description="Basic and acidic residues" evidence="4">
    <location>
        <begin position="848"/>
        <end position="858"/>
    </location>
</feature>
<protein>
    <recommendedName>
        <fullName evidence="5">Bromo domain-containing protein</fullName>
    </recommendedName>
</protein>
<evidence type="ECO:0000256" key="1">
    <source>
        <dbReference type="ARBA" id="ARBA00023117"/>
    </source>
</evidence>
<dbReference type="InterPro" id="IPR001487">
    <property type="entry name" value="Bromodomain"/>
</dbReference>
<feature type="compositionally biased region" description="Basic and acidic residues" evidence="4">
    <location>
        <begin position="1110"/>
        <end position="1130"/>
    </location>
</feature>
<dbReference type="Gene3D" id="1.20.920.10">
    <property type="entry name" value="Bromodomain-like"/>
    <property type="match status" value="1"/>
</dbReference>
<feature type="compositionally biased region" description="Basic and acidic residues" evidence="4">
    <location>
        <begin position="907"/>
        <end position="951"/>
    </location>
</feature>
<keyword evidence="1 2" id="KW-0103">Bromodomain</keyword>
<feature type="compositionally biased region" description="Low complexity" evidence="4">
    <location>
        <begin position="324"/>
        <end position="350"/>
    </location>
</feature>
<gene>
    <name evidence="6" type="ORF">CTEN210_11596</name>
</gene>
<dbReference type="AlphaFoldDB" id="A0AAD3D250"/>
<evidence type="ECO:0000256" key="3">
    <source>
        <dbReference type="SAM" id="Coils"/>
    </source>
</evidence>
<dbReference type="InterPro" id="IPR036427">
    <property type="entry name" value="Bromodomain-like_sf"/>
</dbReference>
<dbReference type="CDD" id="cd04369">
    <property type="entry name" value="Bromodomain"/>
    <property type="match status" value="1"/>
</dbReference>
<dbReference type="Proteomes" id="UP001054902">
    <property type="component" value="Unassembled WGS sequence"/>
</dbReference>
<dbReference type="PANTHER" id="PTHR46136">
    <property type="entry name" value="TRANSCRIPTION FACTOR GTE8"/>
    <property type="match status" value="1"/>
</dbReference>